<keyword evidence="6" id="KW-0227">DNA damage</keyword>
<reference evidence="12" key="1">
    <citation type="journal article" date="2020" name="J. Eukaryot. Microbiol.">
        <title>De novo Sequencing, Assembly and Annotation of the Transcriptome for the Free-Living Testate Amoeba Arcella intermedia.</title>
        <authorList>
            <person name="Ribeiro G.M."/>
            <person name="Porfirio-Sousa A.L."/>
            <person name="Maurer-Alcala X.X."/>
            <person name="Katz L.A."/>
            <person name="Lahr D.J.G."/>
        </authorList>
    </citation>
    <scope>NUCLEOTIDE SEQUENCE</scope>
</reference>
<evidence type="ECO:0000256" key="10">
    <source>
        <dbReference type="ARBA" id="ARBA00023204"/>
    </source>
</evidence>
<dbReference type="SUPFAM" id="SSF52540">
    <property type="entry name" value="P-loop containing nucleoside triphosphate hydrolases"/>
    <property type="match status" value="1"/>
</dbReference>
<evidence type="ECO:0000313" key="12">
    <source>
        <dbReference type="EMBL" id="NDV38053.1"/>
    </source>
</evidence>
<dbReference type="GO" id="GO:0005524">
    <property type="term" value="F:ATP binding"/>
    <property type="evidence" value="ECO:0007669"/>
    <property type="project" value="UniProtKB-KW"/>
</dbReference>
<dbReference type="PANTHER" id="PTHR19306">
    <property type="entry name" value="STRUCTURAL MAINTENANCE OF CHROMOSOMES 5,6 SMC5, SMC6"/>
    <property type="match status" value="1"/>
</dbReference>
<evidence type="ECO:0000256" key="3">
    <source>
        <dbReference type="ARBA" id="ARBA00006793"/>
    </source>
</evidence>
<evidence type="ECO:0000256" key="1">
    <source>
        <dbReference type="ARBA" id="ARBA00004123"/>
    </source>
</evidence>
<dbReference type="GO" id="GO:0000724">
    <property type="term" value="P:double-strand break repair via homologous recombination"/>
    <property type="evidence" value="ECO:0007669"/>
    <property type="project" value="TreeGrafter"/>
</dbReference>
<dbReference type="GO" id="GO:0035861">
    <property type="term" value="C:site of double-strand break"/>
    <property type="evidence" value="ECO:0007669"/>
    <property type="project" value="TreeGrafter"/>
</dbReference>
<evidence type="ECO:0000256" key="6">
    <source>
        <dbReference type="ARBA" id="ARBA00022763"/>
    </source>
</evidence>
<evidence type="ECO:0000256" key="11">
    <source>
        <dbReference type="ARBA" id="ARBA00023242"/>
    </source>
</evidence>
<dbReference type="Gene3D" id="3.40.50.300">
    <property type="entry name" value="P-loop containing nucleotide triphosphate hydrolases"/>
    <property type="match status" value="1"/>
</dbReference>
<dbReference type="GO" id="GO:0003684">
    <property type="term" value="F:damaged DNA binding"/>
    <property type="evidence" value="ECO:0007669"/>
    <property type="project" value="TreeGrafter"/>
</dbReference>
<comment type="similarity">
    <text evidence="3">Belongs to the SMC family. SMC6 subfamily.</text>
</comment>
<protein>
    <recommendedName>
        <fullName evidence="13">RecF/RecN/SMC N-terminal domain-containing protein</fullName>
    </recommendedName>
</protein>
<accession>A0A6B2LLV7</accession>
<evidence type="ECO:0000256" key="5">
    <source>
        <dbReference type="ARBA" id="ARBA00022741"/>
    </source>
</evidence>
<proteinExistence type="inferred from homology"/>
<dbReference type="AlphaFoldDB" id="A0A6B2LLV7"/>
<keyword evidence="8" id="KW-0175">Coiled coil</keyword>
<dbReference type="EMBL" id="GIBP01009084">
    <property type="protein sequence ID" value="NDV38053.1"/>
    <property type="molecule type" value="Transcribed_RNA"/>
</dbReference>
<evidence type="ECO:0000256" key="9">
    <source>
        <dbReference type="ARBA" id="ARBA00023172"/>
    </source>
</evidence>
<dbReference type="PANTHER" id="PTHR19306:SF6">
    <property type="entry name" value="STRUCTURAL MAINTENANCE OF CHROMOSOMES PROTEIN 6"/>
    <property type="match status" value="1"/>
</dbReference>
<sequence length="158" mass="17936">MSICLQQRRKYWNVLLQAASRKTKSNFNVYLSQKGHSGELLFDHEKKTLNISVKLSNSNNTEGNESTADTMSGGERSYSTVSLLLSLWGVMELPFYAMDEFDVFMDAVNRHVSIDLLVATGLRNLNKQYIFITPHNSASIPAGKYVKVHKMYPPRKQS</sequence>
<keyword evidence="5" id="KW-0547">Nucleotide-binding</keyword>
<keyword evidence="11" id="KW-0539">Nucleus</keyword>
<dbReference type="GO" id="GO:0003697">
    <property type="term" value="F:single-stranded DNA binding"/>
    <property type="evidence" value="ECO:0007669"/>
    <property type="project" value="TreeGrafter"/>
</dbReference>
<dbReference type="GO" id="GO:0005634">
    <property type="term" value="C:nucleus"/>
    <property type="evidence" value="ECO:0007669"/>
    <property type="project" value="UniProtKB-SubCell"/>
</dbReference>
<evidence type="ECO:0008006" key="13">
    <source>
        <dbReference type="Google" id="ProtNLM"/>
    </source>
</evidence>
<keyword evidence="10" id="KW-0234">DNA repair</keyword>
<keyword evidence="4" id="KW-0158">Chromosome</keyword>
<keyword evidence="9" id="KW-0233">DNA recombination</keyword>
<evidence type="ECO:0000256" key="7">
    <source>
        <dbReference type="ARBA" id="ARBA00022840"/>
    </source>
</evidence>
<dbReference type="InterPro" id="IPR027417">
    <property type="entry name" value="P-loop_NTPase"/>
</dbReference>
<comment type="subcellular location">
    <subcellularLocation>
        <location evidence="2">Chromosome</location>
    </subcellularLocation>
    <subcellularLocation>
        <location evidence="1">Nucleus</location>
    </subcellularLocation>
</comment>
<keyword evidence="7" id="KW-0067">ATP-binding</keyword>
<evidence type="ECO:0000256" key="4">
    <source>
        <dbReference type="ARBA" id="ARBA00022454"/>
    </source>
</evidence>
<dbReference type="GO" id="GO:0030915">
    <property type="term" value="C:Smc5-Smc6 complex"/>
    <property type="evidence" value="ECO:0007669"/>
    <property type="project" value="TreeGrafter"/>
</dbReference>
<evidence type="ECO:0000256" key="2">
    <source>
        <dbReference type="ARBA" id="ARBA00004286"/>
    </source>
</evidence>
<evidence type="ECO:0000256" key="8">
    <source>
        <dbReference type="ARBA" id="ARBA00023054"/>
    </source>
</evidence>
<name>A0A6B2LLV7_9EUKA</name>
<organism evidence="12">
    <name type="scientific">Arcella intermedia</name>
    <dbReference type="NCBI Taxonomy" id="1963864"/>
    <lineage>
        <taxon>Eukaryota</taxon>
        <taxon>Amoebozoa</taxon>
        <taxon>Tubulinea</taxon>
        <taxon>Elardia</taxon>
        <taxon>Arcellinida</taxon>
        <taxon>Sphaerothecina</taxon>
        <taxon>Arcellidae</taxon>
        <taxon>Arcella</taxon>
    </lineage>
</organism>